<dbReference type="SUPFAM" id="SSF141259">
    <property type="entry name" value="CarD-like"/>
    <property type="match status" value="1"/>
</dbReference>
<keyword evidence="3" id="KW-1185">Reference proteome</keyword>
<dbReference type="InterPro" id="IPR048792">
    <property type="entry name" value="CarD_C"/>
</dbReference>
<protein>
    <submittedName>
        <fullName evidence="2">CarD family transcriptional regulator</fullName>
    </submittedName>
</protein>
<dbReference type="InterPro" id="IPR003711">
    <property type="entry name" value="CarD-like/TRCF_RID"/>
</dbReference>
<evidence type="ECO:0000259" key="1">
    <source>
        <dbReference type="SMART" id="SM01058"/>
    </source>
</evidence>
<dbReference type="RefSeq" id="WP_204803166.1">
    <property type="nucleotide sequence ID" value="NZ_JACSNS010000015.1"/>
</dbReference>
<organism evidence="2 3">
    <name type="scientific">Oscillibacter valericigenes</name>
    <dbReference type="NCBI Taxonomy" id="351091"/>
    <lineage>
        <taxon>Bacteria</taxon>
        <taxon>Bacillati</taxon>
        <taxon>Bacillota</taxon>
        <taxon>Clostridia</taxon>
        <taxon>Eubacteriales</taxon>
        <taxon>Oscillospiraceae</taxon>
        <taxon>Oscillibacter</taxon>
    </lineage>
</organism>
<name>A0ABS2FT99_9FIRM</name>
<reference evidence="2 3" key="1">
    <citation type="journal article" date="2021" name="Sci. Rep.">
        <title>The distribution of antibiotic resistance genes in chicken gut microbiota commensals.</title>
        <authorList>
            <person name="Juricova H."/>
            <person name="Matiasovicova J."/>
            <person name="Kubasova T."/>
            <person name="Cejkova D."/>
            <person name="Rychlik I."/>
        </authorList>
    </citation>
    <scope>NUCLEOTIDE SEQUENCE [LARGE SCALE GENOMIC DNA]</scope>
    <source>
        <strain evidence="2 3">An411</strain>
    </source>
</reference>
<feature type="domain" description="CarD-like/TRCF RNAP-interacting" evidence="1">
    <location>
        <begin position="1"/>
        <end position="111"/>
    </location>
</feature>
<comment type="caution">
    <text evidence="2">The sequence shown here is derived from an EMBL/GenBank/DDBJ whole genome shotgun (WGS) entry which is preliminary data.</text>
</comment>
<evidence type="ECO:0000313" key="3">
    <source>
        <dbReference type="Proteomes" id="UP000719500"/>
    </source>
</evidence>
<dbReference type="InterPro" id="IPR042215">
    <property type="entry name" value="CarD-like_C"/>
</dbReference>
<dbReference type="InterPro" id="IPR036101">
    <property type="entry name" value="CarD-like/TRCF_RID_sf"/>
</dbReference>
<dbReference type="EMBL" id="JACSNX010000004">
    <property type="protein sequence ID" value="MBM6850804.1"/>
    <property type="molecule type" value="Genomic_DNA"/>
</dbReference>
<dbReference type="SMART" id="SM01058">
    <property type="entry name" value="CarD_TRCF"/>
    <property type="match status" value="1"/>
</dbReference>
<gene>
    <name evidence="2" type="ORF">H9X91_05045</name>
</gene>
<proteinExistence type="predicted"/>
<dbReference type="Gene3D" id="2.40.10.170">
    <property type="match status" value="1"/>
</dbReference>
<dbReference type="Pfam" id="PF21095">
    <property type="entry name" value="CarD_C"/>
    <property type="match status" value="1"/>
</dbReference>
<dbReference type="Proteomes" id="UP000719500">
    <property type="component" value="Unassembled WGS sequence"/>
</dbReference>
<sequence length="165" mass="18379">MFSVGDLVVHPMHGAGVIDAIVQEKVAGSTQDYYVFKMPVGGLLLKIPTANSQAIGIRSIIQQPEAEALISAIPSLKVEESSNWNKRYRENMVRMKSGDLYEVARVIKGLMFRERKRGLSNGERKMLHTARQILLSELVLAEDSGYEEVEGRVERAMLQPPDPQG</sequence>
<dbReference type="PANTHER" id="PTHR38447:SF1">
    <property type="entry name" value="RNA POLYMERASE-BINDING TRANSCRIPTION FACTOR CARD"/>
    <property type="match status" value="1"/>
</dbReference>
<dbReference type="Pfam" id="PF02559">
    <property type="entry name" value="CarD_TRCF_RID"/>
    <property type="match status" value="1"/>
</dbReference>
<dbReference type="InterPro" id="IPR052531">
    <property type="entry name" value="CarD-like_regulator"/>
</dbReference>
<dbReference type="PANTHER" id="PTHR38447">
    <property type="entry name" value="TRANSCRIPTION FACTOR YDEB-RELATED"/>
    <property type="match status" value="1"/>
</dbReference>
<evidence type="ECO:0000313" key="2">
    <source>
        <dbReference type="EMBL" id="MBM6850804.1"/>
    </source>
</evidence>
<accession>A0ABS2FT99</accession>
<dbReference type="Gene3D" id="1.20.58.1290">
    <property type="entry name" value="CarD-like, C-terminal domain"/>
    <property type="match status" value="1"/>
</dbReference>